<organism evidence="8 9">
    <name type="scientific">Calycomorphotria hydatis</name>
    <dbReference type="NCBI Taxonomy" id="2528027"/>
    <lineage>
        <taxon>Bacteria</taxon>
        <taxon>Pseudomonadati</taxon>
        <taxon>Planctomycetota</taxon>
        <taxon>Planctomycetia</taxon>
        <taxon>Planctomycetales</taxon>
        <taxon>Planctomycetaceae</taxon>
        <taxon>Calycomorphotria</taxon>
    </lineage>
</organism>
<dbReference type="EC" id="4.1.2.25" evidence="6"/>
<dbReference type="GO" id="GO:0016853">
    <property type="term" value="F:isomerase activity"/>
    <property type="evidence" value="ECO:0007669"/>
    <property type="project" value="UniProtKB-KW"/>
</dbReference>
<comment type="pathway">
    <text evidence="2 6">Cofactor biosynthesis; tetrahydrofolate biosynthesis; 2-amino-4-hydroxy-6-hydroxymethyl-7,8-dihydropteridine diphosphate from 7,8-dihydroneopterin triphosphate: step 3/4.</text>
</comment>
<evidence type="ECO:0000256" key="1">
    <source>
        <dbReference type="ARBA" id="ARBA00001353"/>
    </source>
</evidence>
<dbReference type="PANTHER" id="PTHR42844">
    <property type="entry name" value="DIHYDRONEOPTERIN ALDOLASE 1-RELATED"/>
    <property type="match status" value="1"/>
</dbReference>
<dbReference type="PANTHER" id="PTHR42844:SF1">
    <property type="entry name" value="DIHYDRONEOPTERIN ALDOLASE 1-RELATED"/>
    <property type="match status" value="1"/>
</dbReference>
<reference evidence="8 9" key="1">
    <citation type="submission" date="2019-02" db="EMBL/GenBank/DDBJ databases">
        <title>Deep-cultivation of Planctomycetes and their phenomic and genomic characterization uncovers novel biology.</title>
        <authorList>
            <person name="Wiegand S."/>
            <person name="Jogler M."/>
            <person name="Boedeker C."/>
            <person name="Pinto D."/>
            <person name="Vollmers J."/>
            <person name="Rivas-Marin E."/>
            <person name="Kohn T."/>
            <person name="Peeters S.H."/>
            <person name="Heuer A."/>
            <person name="Rast P."/>
            <person name="Oberbeckmann S."/>
            <person name="Bunk B."/>
            <person name="Jeske O."/>
            <person name="Meyerdierks A."/>
            <person name="Storesund J.E."/>
            <person name="Kallscheuer N."/>
            <person name="Luecker S."/>
            <person name="Lage O.M."/>
            <person name="Pohl T."/>
            <person name="Merkel B.J."/>
            <person name="Hornburger P."/>
            <person name="Mueller R.-W."/>
            <person name="Bruemmer F."/>
            <person name="Labrenz M."/>
            <person name="Spormann A.M."/>
            <person name="Op den Camp H."/>
            <person name="Overmann J."/>
            <person name="Amann R."/>
            <person name="Jetten M.S.M."/>
            <person name="Mascher T."/>
            <person name="Medema M.H."/>
            <person name="Devos D.P."/>
            <person name="Kaster A.-K."/>
            <person name="Ovreas L."/>
            <person name="Rohde M."/>
            <person name="Galperin M.Y."/>
            <person name="Jogler C."/>
        </authorList>
    </citation>
    <scope>NUCLEOTIDE SEQUENCE [LARGE SCALE GENOMIC DNA]</scope>
    <source>
        <strain evidence="8 9">V22</strain>
    </source>
</reference>
<dbReference type="SMART" id="SM00905">
    <property type="entry name" value="FolB"/>
    <property type="match status" value="1"/>
</dbReference>
<evidence type="ECO:0000313" key="9">
    <source>
        <dbReference type="Proteomes" id="UP000319976"/>
    </source>
</evidence>
<feature type="domain" description="Dihydroneopterin aldolase/epimerase" evidence="7">
    <location>
        <begin position="5"/>
        <end position="115"/>
    </location>
</feature>
<dbReference type="Gene3D" id="3.30.1130.10">
    <property type="match status" value="1"/>
</dbReference>
<keyword evidence="9" id="KW-1185">Reference proteome</keyword>
<comment type="similarity">
    <text evidence="3 6">Belongs to the DHNA family.</text>
</comment>
<evidence type="ECO:0000256" key="3">
    <source>
        <dbReference type="ARBA" id="ARBA00005708"/>
    </source>
</evidence>
<accession>A0A517T5P3</accession>
<proteinExistence type="inferred from homology"/>
<name>A0A517T5P3_9PLAN</name>
<evidence type="ECO:0000259" key="7">
    <source>
        <dbReference type="SMART" id="SM00905"/>
    </source>
</evidence>
<dbReference type="NCBIfam" id="TIGR00526">
    <property type="entry name" value="folB_dom"/>
    <property type="match status" value="1"/>
</dbReference>
<evidence type="ECO:0000256" key="5">
    <source>
        <dbReference type="ARBA" id="ARBA00023239"/>
    </source>
</evidence>
<dbReference type="KEGG" id="chya:V22_09310"/>
<dbReference type="NCBIfam" id="TIGR00525">
    <property type="entry name" value="folB"/>
    <property type="match status" value="1"/>
</dbReference>
<dbReference type="InterPro" id="IPR006156">
    <property type="entry name" value="Dihydroneopterin_aldolase"/>
</dbReference>
<keyword evidence="8" id="KW-0413">Isomerase</keyword>
<dbReference type="GO" id="GO:0005737">
    <property type="term" value="C:cytoplasm"/>
    <property type="evidence" value="ECO:0007669"/>
    <property type="project" value="TreeGrafter"/>
</dbReference>
<keyword evidence="4 6" id="KW-0289">Folate biosynthesis</keyword>
<comment type="catalytic activity">
    <reaction evidence="1 6">
        <text>7,8-dihydroneopterin = 6-hydroxymethyl-7,8-dihydropterin + glycolaldehyde</text>
        <dbReference type="Rhea" id="RHEA:10540"/>
        <dbReference type="ChEBI" id="CHEBI:17001"/>
        <dbReference type="ChEBI" id="CHEBI:17071"/>
        <dbReference type="ChEBI" id="CHEBI:44841"/>
        <dbReference type="EC" id="4.1.2.25"/>
    </reaction>
</comment>
<dbReference type="EMBL" id="CP036316">
    <property type="protein sequence ID" value="QDT63706.1"/>
    <property type="molecule type" value="Genomic_DNA"/>
</dbReference>
<comment type="function">
    <text evidence="6">Catalyzes the conversion of 7,8-dihydroneopterin to 6-hydroxymethyl-7,8-dihydropterin.</text>
</comment>
<dbReference type="GO" id="GO:0046656">
    <property type="term" value="P:folic acid biosynthetic process"/>
    <property type="evidence" value="ECO:0007669"/>
    <property type="project" value="UniProtKB-UniRule"/>
</dbReference>
<dbReference type="RefSeq" id="WP_145260218.1">
    <property type="nucleotide sequence ID" value="NZ_CP036316.1"/>
</dbReference>
<evidence type="ECO:0000256" key="4">
    <source>
        <dbReference type="ARBA" id="ARBA00022909"/>
    </source>
</evidence>
<keyword evidence="5 6" id="KW-0456">Lyase</keyword>
<dbReference type="AlphaFoldDB" id="A0A517T5P3"/>
<evidence type="ECO:0000256" key="6">
    <source>
        <dbReference type="RuleBase" id="RU362079"/>
    </source>
</evidence>
<dbReference type="CDD" id="cd00534">
    <property type="entry name" value="DHNA_DHNTPE"/>
    <property type="match status" value="1"/>
</dbReference>
<dbReference type="OrthoDB" id="7580479at2"/>
<sequence>MPDQVLIKNLLLRAIIGINPDEREKKQDVVINIALDTDTKPAAISDDIADAVNYRTIAKQVIDLVENSDYFLVEKMAEEIANICLADDRVERVFVKIEKPTAVRFAESVGVAITRERY</sequence>
<dbReference type="Pfam" id="PF02152">
    <property type="entry name" value="FolB"/>
    <property type="match status" value="1"/>
</dbReference>
<protein>
    <recommendedName>
        <fullName evidence="6">7,8-dihydroneopterin aldolase</fullName>
        <ecNumber evidence="6">4.1.2.25</ecNumber>
    </recommendedName>
</protein>
<dbReference type="Proteomes" id="UP000319976">
    <property type="component" value="Chromosome"/>
</dbReference>
<dbReference type="SUPFAM" id="SSF55620">
    <property type="entry name" value="Tetrahydrobiopterin biosynthesis enzymes-like"/>
    <property type="match status" value="1"/>
</dbReference>
<dbReference type="UniPathway" id="UPA00077">
    <property type="reaction ID" value="UER00154"/>
</dbReference>
<dbReference type="GO" id="GO:0004150">
    <property type="term" value="F:dihydroneopterin aldolase activity"/>
    <property type="evidence" value="ECO:0007669"/>
    <property type="project" value="UniProtKB-UniRule"/>
</dbReference>
<evidence type="ECO:0000256" key="2">
    <source>
        <dbReference type="ARBA" id="ARBA00005013"/>
    </source>
</evidence>
<dbReference type="InterPro" id="IPR006157">
    <property type="entry name" value="FolB_dom"/>
</dbReference>
<gene>
    <name evidence="8" type="primary">folX</name>
    <name evidence="8" type="ORF">V22_09310</name>
</gene>
<evidence type="ECO:0000313" key="8">
    <source>
        <dbReference type="EMBL" id="QDT63706.1"/>
    </source>
</evidence>
<dbReference type="GO" id="GO:0046654">
    <property type="term" value="P:tetrahydrofolate biosynthetic process"/>
    <property type="evidence" value="ECO:0007669"/>
    <property type="project" value="UniProtKB-UniRule"/>
</dbReference>
<dbReference type="InterPro" id="IPR043133">
    <property type="entry name" value="GTP-CH-I_C/QueF"/>
</dbReference>